<feature type="transmembrane region" description="Helical" evidence="1">
    <location>
        <begin position="209"/>
        <end position="230"/>
    </location>
</feature>
<keyword evidence="1" id="KW-0812">Transmembrane</keyword>
<dbReference type="AlphaFoldDB" id="A0AAD3CRE1"/>
<protein>
    <submittedName>
        <fullName evidence="2">Uncharacterized protein</fullName>
    </submittedName>
</protein>
<name>A0AAD3CRE1_9STRA</name>
<evidence type="ECO:0000256" key="1">
    <source>
        <dbReference type="SAM" id="Phobius"/>
    </source>
</evidence>
<sequence>MTVFFEETDIKKAKSEEGNNSFDNKKMLKSSMAKKKEHDIFLSFKEMLTIVFIIIFTIVTVNPVIYAVLKFLVFNRSHDNNSIDTGTTTIDTKTIPFMDSLTDQDMKSIFVIVITITTSLVGFGLEGFVSVMYMTGEWSDMHENLWKLVNFVFPLLSITWVGLAMSGNFLALPLMVVTIWKFGFPEVFFHLHSGLFHNSYNAVKRTQELLSGFGQILHHHGVAGFIAVLVTGLTQNEIKPRYFIQISLPLFIQHWFHLLKYVPSLKVLYNVLMILSEAWFQWNTWLLVDLFYEAHWIGGNVVILVLLGHNLMTLSGFLSPLEAYYSQKSKGEGIENDNHQDDMNISSRIARMSVKRLSTFKNDYEDKEEIFNDDEGLEDFPC</sequence>
<feature type="transmembrane region" description="Helical" evidence="1">
    <location>
        <begin position="47"/>
        <end position="69"/>
    </location>
</feature>
<feature type="transmembrane region" description="Helical" evidence="1">
    <location>
        <begin position="169"/>
        <end position="189"/>
    </location>
</feature>
<feature type="transmembrane region" description="Helical" evidence="1">
    <location>
        <begin position="109"/>
        <end position="133"/>
    </location>
</feature>
<proteinExistence type="predicted"/>
<organism evidence="2 3">
    <name type="scientific">Chaetoceros tenuissimus</name>
    <dbReference type="NCBI Taxonomy" id="426638"/>
    <lineage>
        <taxon>Eukaryota</taxon>
        <taxon>Sar</taxon>
        <taxon>Stramenopiles</taxon>
        <taxon>Ochrophyta</taxon>
        <taxon>Bacillariophyta</taxon>
        <taxon>Coscinodiscophyceae</taxon>
        <taxon>Chaetocerotophycidae</taxon>
        <taxon>Chaetocerotales</taxon>
        <taxon>Chaetocerotaceae</taxon>
        <taxon>Chaetoceros</taxon>
    </lineage>
</organism>
<feature type="transmembrane region" description="Helical" evidence="1">
    <location>
        <begin position="294"/>
        <end position="318"/>
    </location>
</feature>
<comment type="caution">
    <text evidence="2">The sequence shown here is derived from an EMBL/GenBank/DDBJ whole genome shotgun (WGS) entry which is preliminary data.</text>
</comment>
<dbReference type="EMBL" id="BLLK01000038">
    <property type="protein sequence ID" value="GFH49675.1"/>
    <property type="molecule type" value="Genomic_DNA"/>
</dbReference>
<reference evidence="2 3" key="1">
    <citation type="journal article" date="2021" name="Sci. Rep.">
        <title>The genome of the diatom Chaetoceros tenuissimus carries an ancient integrated fragment of an extant virus.</title>
        <authorList>
            <person name="Hongo Y."/>
            <person name="Kimura K."/>
            <person name="Takaki Y."/>
            <person name="Yoshida Y."/>
            <person name="Baba S."/>
            <person name="Kobayashi G."/>
            <person name="Nagasaki K."/>
            <person name="Hano T."/>
            <person name="Tomaru Y."/>
        </authorList>
    </citation>
    <scope>NUCLEOTIDE SEQUENCE [LARGE SCALE GENOMIC DNA]</scope>
    <source>
        <strain evidence="2 3">NIES-3715</strain>
    </source>
</reference>
<keyword evidence="1" id="KW-0472">Membrane</keyword>
<evidence type="ECO:0000313" key="2">
    <source>
        <dbReference type="EMBL" id="GFH49675.1"/>
    </source>
</evidence>
<keyword evidence="3" id="KW-1185">Reference proteome</keyword>
<gene>
    <name evidence="2" type="ORF">CTEN210_06151</name>
</gene>
<accession>A0AAD3CRE1</accession>
<evidence type="ECO:0000313" key="3">
    <source>
        <dbReference type="Proteomes" id="UP001054902"/>
    </source>
</evidence>
<feature type="transmembrane region" description="Helical" evidence="1">
    <location>
        <begin position="145"/>
        <end position="163"/>
    </location>
</feature>
<dbReference type="Proteomes" id="UP001054902">
    <property type="component" value="Unassembled WGS sequence"/>
</dbReference>
<keyword evidence="1" id="KW-1133">Transmembrane helix</keyword>